<evidence type="ECO:0000313" key="2">
    <source>
        <dbReference type="EMBL" id="AAL28399.1"/>
    </source>
</evidence>
<sequence length="39" mass="4446">MPRGSGHVRINRTNSAKCFLDICETVLLQSLYILKIKVK</sequence>
<dbReference type="AlphaFoldDB" id="Q95NV2"/>
<dbReference type="EMBL" id="AY060851">
    <property type="protein sequence ID" value="AAL28399.1"/>
    <property type="molecule type" value="mRNA"/>
</dbReference>
<protein>
    <submittedName>
        <fullName evidence="1">GM01206p</fullName>
    </submittedName>
    <submittedName>
        <fullName evidence="2">GM03003p</fullName>
    </submittedName>
</protein>
<evidence type="ECO:0000313" key="1">
    <source>
        <dbReference type="EMBL" id="AAL28373.1"/>
    </source>
</evidence>
<reference evidence="2" key="1">
    <citation type="submission" date="2001-10" db="EMBL/GenBank/DDBJ databases">
        <authorList>
            <person name="Stapleton M."/>
            <person name="Brokstein P."/>
            <person name="Hong L."/>
            <person name="Agbayani A."/>
            <person name="Carlson J."/>
            <person name="Champe M."/>
            <person name="Chavez C."/>
            <person name="Dorsett V."/>
            <person name="Farfan D."/>
            <person name="Frise E."/>
            <person name="George R."/>
            <person name="Gonzalez M."/>
            <person name="Guarin H."/>
            <person name="Li P."/>
            <person name="Liao G."/>
            <person name="Miranda A."/>
            <person name="Mungall C.J."/>
            <person name="Nunoo J."/>
            <person name="Pacleb J."/>
            <person name="Paragas V."/>
            <person name="Park S."/>
            <person name="Phouanenavong S."/>
            <person name="Wan K."/>
            <person name="Yu C."/>
            <person name="Lewis S.E."/>
            <person name="Rubin G.M."/>
            <person name="Celniker S."/>
        </authorList>
    </citation>
    <scope>NUCLEOTIDE SEQUENCE</scope>
</reference>
<accession>Q95NV2</accession>
<organism evidence="2">
    <name type="scientific">Drosophila melanogaster</name>
    <name type="common">Fruit fly</name>
    <dbReference type="NCBI Taxonomy" id="7227"/>
    <lineage>
        <taxon>Eukaryota</taxon>
        <taxon>Metazoa</taxon>
        <taxon>Ecdysozoa</taxon>
        <taxon>Arthropoda</taxon>
        <taxon>Hexapoda</taxon>
        <taxon>Insecta</taxon>
        <taxon>Pterygota</taxon>
        <taxon>Neoptera</taxon>
        <taxon>Endopterygota</taxon>
        <taxon>Diptera</taxon>
        <taxon>Brachycera</taxon>
        <taxon>Muscomorpha</taxon>
        <taxon>Ephydroidea</taxon>
        <taxon>Drosophilidae</taxon>
        <taxon>Drosophila</taxon>
        <taxon>Sophophora</taxon>
    </lineage>
</organism>
<name>Q95NV2_DROME</name>
<dbReference type="EMBL" id="AY060825">
    <property type="protein sequence ID" value="AAL28373.1"/>
    <property type="molecule type" value="mRNA"/>
</dbReference>
<proteinExistence type="evidence at transcript level"/>